<evidence type="ECO:0000256" key="6">
    <source>
        <dbReference type="ARBA" id="ARBA00023014"/>
    </source>
</evidence>
<dbReference type="SFLD" id="SFLDG01067">
    <property type="entry name" value="SPASM/twitch_domain_containing"/>
    <property type="match status" value="2"/>
</dbReference>
<reference evidence="8 9" key="1">
    <citation type="submission" date="2010-08" db="EMBL/GenBank/DDBJ databases">
        <authorList>
            <consortium name="US DOE Joint Genome Institute (JGI-PGF)"/>
            <person name="Lucas S."/>
            <person name="Copeland A."/>
            <person name="Lapidus A."/>
            <person name="Cheng J.-F."/>
            <person name="Bruce D."/>
            <person name="Goodwin L."/>
            <person name="Pitluck S."/>
            <person name="Land M.L."/>
            <person name="Hauser L."/>
            <person name="Chang Y.-J."/>
            <person name="Anderson I.J."/>
            <person name="Johnson E."/>
            <person name="Mulhopadhyay B."/>
            <person name="Kyrpides N."/>
            <person name="Woyke T.J."/>
        </authorList>
    </citation>
    <scope>NUCLEOTIDE SEQUENCE [LARGE SCALE GENOMIC DNA]</scope>
    <source>
        <strain evidence="8 9">6</strain>
    </source>
</reference>
<dbReference type="SUPFAM" id="SSF102114">
    <property type="entry name" value="Radical SAM enzymes"/>
    <property type="match status" value="1"/>
</dbReference>
<dbReference type="GO" id="GO:0003824">
    <property type="term" value="F:catalytic activity"/>
    <property type="evidence" value="ECO:0007669"/>
    <property type="project" value="InterPro"/>
</dbReference>
<dbReference type="InterPro" id="IPR050377">
    <property type="entry name" value="Radical_SAM_PqqE_MftC-like"/>
</dbReference>
<evidence type="ECO:0000313" key="9">
    <source>
        <dbReference type="Proteomes" id="UP000005753"/>
    </source>
</evidence>
<evidence type="ECO:0000256" key="3">
    <source>
        <dbReference type="ARBA" id="ARBA00022691"/>
    </source>
</evidence>
<dbReference type="NCBIfam" id="TIGR04085">
    <property type="entry name" value="rSAM_more_4Fe4S"/>
    <property type="match status" value="1"/>
</dbReference>
<sequence>MNMEEITPEFIRRLKAEQMDQLSAYRKELYSKPELRQLFFELTMRCNLECFHCGSSCSSRLDDGLPLEKYKEILDEVKDNFDISRLLLSITGGEPLLRPDFFELMEYAHRQGFRWGMTSNGTLITPEVARRLHETGMRTISISVDGLEQTHDAQRKRPGSWKAAMRGIQNLIDEGGFHAIQVTTVMNHQSMSELEELYELFCGMDIDSWRVIGLEPIGRALEVPERMLTPQDQRRLFDFIREKREAEMPVTYGCSHFLGLDYEREVRQWYFLCNAGVYVASIMANGDVGACLDIERSGKTVQGNIYEKSFTEIWKNRFEDFRRPLSLKNEECRDCEYEKWCAGGSHHSWDYEKNEQRICMKGILF</sequence>
<evidence type="ECO:0000256" key="4">
    <source>
        <dbReference type="ARBA" id="ARBA00022723"/>
    </source>
</evidence>
<dbReference type="GO" id="GO:0051539">
    <property type="term" value="F:4 iron, 4 sulfur cluster binding"/>
    <property type="evidence" value="ECO:0007669"/>
    <property type="project" value="UniProtKB-KW"/>
</dbReference>
<dbReference type="STRING" id="633697.EubceDRAFT1_1545"/>
<keyword evidence="9" id="KW-1185">Reference proteome</keyword>
<gene>
    <name evidence="8" type="ORF">EubceDRAFT1_1545</name>
</gene>
<dbReference type="SMART" id="SM00729">
    <property type="entry name" value="Elp3"/>
    <property type="match status" value="1"/>
</dbReference>
<dbReference type="PROSITE" id="PS51918">
    <property type="entry name" value="RADICAL_SAM"/>
    <property type="match status" value="1"/>
</dbReference>
<dbReference type="Gene3D" id="3.20.20.70">
    <property type="entry name" value="Aldolase class I"/>
    <property type="match status" value="1"/>
</dbReference>
<feature type="domain" description="Radical SAM core" evidence="7">
    <location>
        <begin position="32"/>
        <end position="246"/>
    </location>
</feature>
<evidence type="ECO:0000256" key="5">
    <source>
        <dbReference type="ARBA" id="ARBA00023004"/>
    </source>
</evidence>
<proteinExistence type="predicted"/>
<dbReference type="InterPro" id="IPR007197">
    <property type="entry name" value="rSAM"/>
</dbReference>
<dbReference type="InterPro" id="IPR023885">
    <property type="entry name" value="4Fe4S-binding_SPASM_dom"/>
</dbReference>
<keyword evidence="3" id="KW-0949">S-adenosyl-L-methionine</keyword>
<evidence type="ECO:0000259" key="7">
    <source>
        <dbReference type="PROSITE" id="PS51918"/>
    </source>
</evidence>
<dbReference type="PIRSF" id="PIRSF037420">
    <property type="entry name" value="PQQ_syn_pqqE"/>
    <property type="match status" value="1"/>
</dbReference>
<reference evidence="8 9" key="2">
    <citation type="submission" date="2012-02" db="EMBL/GenBank/DDBJ databases">
        <title>Improved High-Quality Draft sequence of Eubacterium cellulosolvens 6.</title>
        <authorList>
            <consortium name="US DOE Joint Genome Institute"/>
            <person name="Lucas S."/>
            <person name="Han J."/>
            <person name="Lapidus A."/>
            <person name="Cheng J.-F."/>
            <person name="Goodwin L."/>
            <person name="Pitluck S."/>
            <person name="Peters L."/>
            <person name="Mikhailova N."/>
            <person name="Gu W."/>
            <person name="Detter J.C."/>
            <person name="Han C."/>
            <person name="Tapia R."/>
            <person name="Land M."/>
            <person name="Hauser L."/>
            <person name="Kyrpides N."/>
            <person name="Ivanova N."/>
            <person name="Pagani I."/>
            <person name="Johnson E."/>
            <person name="Mukhopadhyay B."/>
            <person name="Anderson I."/>
            <person name="Woyke T."/>
        </authorList>
    </citation>
    <scope>NUCLEOTIDE SEQUENCE [LARGE SCALE GENOMIC DNA]</scope>
    <source>
        <strain evidence="8 9">6</strain>
    </source>
</reference>
<dbReference type="InterPro" id="IPR006638">
    <property type="entry name" value="Elp3/MiaA/NifB-like_rSAM"/>
</dbReference>
<dbReference type="Proteomes" id="UP000005753">
    <property type="component" value="Chromosome"/>
</dbReference>
<protein>
    <submittedName>
        <fullName evidence="8">Radical SAM additional 4Fe4S-binding domain protein</fullName>
    </submittedName>
</protein>
<dbReference type="GO" id="GO:0046872">
    <property type="term" value="F:metal ion binding"/>
    <property type="evidence" value="ECO:0007669"/>
    <property type="project" value="UniProtKB-KW"/>
</dbReference>
<dbReference type="SFLD" id="SFLDG01386">
    <property type="entry name" value="main_SPASM_domain-containing"/>
    <property type="match status" value="1"/>
</dbReference>
<comment type="cofactor">
    <cofactor evidence="1">
        <name>[4Fe-4S] cluster</name>
        <dbReference type="ChEBI" id="CHEBI:49883"/>
    </cofactor>
</comment>
<dbReference type="Pfam" id="PF04055">
    <property type="entry name" value="Radical_SAM"/>
    <property type="match status" value="1"/>
</dbReference>
<keyword evidence="4" id="KW-0479">Metal-binding</keyword>
<dbReference type="SFLD" id="SFLDG01387">
    <property type="entry name" value="BtrN-like_SPASM_domain_contain"/>
    <property type="match status" value="1"/>
</dbReference>
<dbReference type="eggNOG" id="COG0535">
    <property type="taxonomic scope" value="Bacteria"/>
</dbReference>
<name>I5AU61_EUBC6</name>
<dbReference type="EMBL" id="CM001487">
    <property type="protein sequence ID" value="EIM57334.1"/>
    <property type="molecule type" value="Genomic_DNA"/>
</dbReference>
<dbReference type="InterPro" id="IPR017200">
    <property type="entry name" value="PqqE-like"/>
</dbReference>
<dbReference type="AlphaFoldDB" id="I5AU61"/>
<keyword evidence="5" id="KW-0408">Iron</keyword>
<dbReference type="Pfam" id="PF13186">
    <property type="entry name" value="SPASM"/>
    <property type="match status" value="1"/>
</dbReference>
<dbReference type="CDD" id="cd01335">
    <property type="entry name" value="Radical_SAM"/>
    <property type="match status" value="1"/>
</dbReference>
<dbReference type="InterPro" id="IPR034391">
    <property type="entry name" value="AdoMet-like_SPASM_containing"/>
</dbReference>
<dbReference type="SFLD" id="SFLDS00029">
    <property type="entry name" value="Radical_SAM"/>
    <property type="match status" value="2"/>
</dbReference>
<dbReference type="PANTHER" id="PTHR11228:SF7">
    <property type="entry name" value="PQQA PEPTIDE CYCLASE"/>
    <property type="match status" value="1"/>
</dbReference>
<accession>I5AU61</accession>
<keyword evidence="6" id="KW-0411">Iron-sulfur</keyword>
<keyword evidence="2" id="KW-0004">4Fe-4S</keyword>
<dbReference type="PANTHER" id="PTHR11228">
    <property type="entry name" value="RADICAL SAM DOMAIN PROTEIN"/>
    <property type="match status" value="1"/>
</dbReference>
<evidence type="ECO:0000313" key="8">
    <source>
        <dbReference type="EMBL" id="EIM57334.1"/>
    </source>
</evidence>
<evidence type="ECO:0000256" key="1">
    <source>
        <dbReference type="ARBA" id="ARBA00001966"/>
    </source>
</evidence>
<dbReference type="InterPro" id="IPR013785">
    <property type="entry name" value="Aldolase_TIM"/>
</dbReference>
<dbReference type="InterPro" id="IPR058240">
    <property type="entry name" value="rSAM_sf"/>
</dbReference>
<dbReference type="HOGENOM" id="CLU_009273_4_1_9"/>
<evidence type="ECO:0000256" key="2">
    <source>
        <dbReference type="ARBA" id="ARBA00022485"/>
    </source>
</evidence>
<organism evidence="8 9">
    <name type="scientific">Eubacterium cellulosolvens (strain ATCC 43171 / JCM 9499 / 6)</name>
    <name type="common">Cillobacterium cellulosolvens</name>
    <dbReference type="NCBI Taxonomy" id="633697"/>
    <lineage>
        <taxon>Bacteria</taxon>
        <taxon>Bacillati</taxon>
        <taxon>Bacillota</taxon>
        <taxon>Clostridia</taxon>
        <taxon>Eubacteriales</taxon>
        <taxon>Eubacteriaceae</taxon>
        <taxon>Eubacterium</taxon>
    </lineage>
</organism>